<dbReference type="GO" id="GO:0016226">
    <property type="term" value="P:iron-sulfur cluster assembly"/>
    <property type="evidence" value="ECO:0007669"/>
    <property type="project" value="InterPro"/>
</dbReference>
<dbReference type="SUPFAM" id="SSF110836">
    <property type="entry name" value="Hypothetical protein SAV1430"/>
    <property type="match status" value="1"/>
</dbReference>
<dbReference type="Proteomes" id="UP000193804">
    <property type="component" value="Unassembled WGS sequence"/>
</dbReference>
<dbReference type="InterPro" id="IPR036498">
    <property type="entry name" value="Nfu/NifU_N_sf"/>
</dbReference>
<dbReference type="Pfam" id="PF08712">
    <property type="entry name" value="Nfu_N"/>
    <property type="match status" value="1"/>
</dbReference>
<dbReference type="EMBL" id="FXAW01000014">
    <property type="protein sequence ID" value="SMG53229.1"/>
    <property type="molecule type" value="Genomic_DNA"/>
</dbReference>
<dbReference type="STRING" id="1028.SAMN05661096_04068"/>
<dbReference type="SMART" id="SM00932">
    <property type="entry name" value="Nfu_N"/>
    <property type="match status" value="1"/>
</dbReference>
<dbReference type="AlphaFoldDB" id="A0A1X7LJ70"/>
<dbReference type="InterPro" id="IPR014824">
    <property type="entry name" value="Nfu/NifU_N"/>
</dbReference>
<proteinExistence type="inferred from homology"/>
<accession>A0A1X7LJ70</accession>
<dbReference type="InterPro" id="IPR035433">
    <property type="entry name" value="NFU1-like"/>
</dbReference>
<dbReference type="RefSeq" id="WP_085519177.1">
    <property type="nucleotide sequence ID" value="NZ_FXAW01000014.1"/>
</dbReference>
<sequence>MSTQTQQPVTIYMEANPNPNSLKFATNQMLVPEGDSFDFPSIKETARAPLAEILFHKEYVDRVFYMSNFVTVTKKPEYEWVEIQNDVKDTIKEFLESGKRVIELQAKDLFEETNTSENAELEEQIKNILEEYIKPAVEQDGGAISFHSYDKDAQKVKVLLQGSCSGCPSSTITLKAGIENLLKRMLPNDVQEVEAEGV</sequence>
<dbReference type="OrthoDB" id="9796965at2"/>
<dbReference type="Gene3D" id="3.30.1370.70">
    <property type="entry name" value="Scaffold protein Nfu/NifU, N-terminal domain"/>
    <property type="match status" value="1"/>
</dbReference>
<comment type="similarity">
    <text evidence="1">Belongs to the NifU family.</text>
</comment>
<evidence type="ECO:0000313" key="4">
    <source>
        <dbReference type="Proteomes" id="UP000193804"/>
    </source>
</evidence>
<evidence type="ECO:0000259" key="2">
    <source>
        <dbReference type="SMART" id="SM00932"/>
    </source>
</evidence>
<reference evidence="4" key="1">
    <citation type="submission" date="2017-04" db="EMBL/GenBank/DDBJ databases">
        <authorList>
            <person name="Varghese N."/>
            <person name="Submissions S."/>
        </authorList>
    </citation>
    <scope>NUCLEOTIDE SEQUENCE [LARGE SCALE GENOMIC DNA]</scope>
    <source>
        <strain evidence="4">DSM 4125</strain>
    </source>
</reference>
<evidence type="ECO:0000256" key="1">
    <source>
        <dbReference type="ARBA" id="ARBA00006420"/>
    </source>
</evidence>
<dbReference type="Gene3D" id="3.30.300.130">
    <property type="entry name" value="Fe-S cluster assembly (FSCA)"/>
    <property type="match status" value="1"/>
</dbReference>
<dbReference type="PANTHER" id="PTHR11178">
    <property type="entry name" value="IRON-SULFUR CLUSTER SCAFFOLD PROTEIN NFU-RELATED"/>
    <property type="match status" value="1"/>
</dbReference>
<gene>
    <name evidence="3" type="ORF">SAMN05661096_04068</name>
</gene>
<dbReference type="SUPFAM" id="SSF117916">
    <property type="entry name" value="Fe-S cluster assembly (FSCA) domain-like"/>
    <property type="match status" value="1"/>
</dbReference>
<dbReference type="InterPro" id="IPR001075">
    <property type="entry name" value="NIF_FeS_clus_asmbl_NifU_C"/>
</dbReference>
<organism evidence="3 4">
    <name type="scientific">Marivirga sericea</name>
    <dbReference type="NCBI Taxonomy" id="1028"/>
    <lineage>
        <taxon>Bacteria</taxon>
        <taxon>Pseudomonadati</taxon>
        <taxon>Bacteroidota</taxon>
        <taxon>Cytophagia</taxon>
        <taxon>Cytophagales</taxon>
        <taxon>Marivirgaceae</taxon>
        <taxon>Marivirga</taxon>
    </lineage>
</organism>
<feature type="domain" description="Scaffold protein Nfu/NifU N-terminal" evidence="2">
    <location>
        <begin position="11"/>
        <end position="98"/>
    </location>
</feature>
<dbReference type="PIRSF" id="PIRSF036773">
    <property type="entry name" value="HIRIP5"/>
    <property type="match status" value="1"/>
</dbReference>
<dbReference type="GO" id="GO:0005506">
    <property type="term" value="F:iron ion binding"/>
    <property type="evidence" value="ECO:0007669"/>
    <property type="project" value="InterPro"/>
</dbReference>
<name>A0A1X7LJ70_9BACT</name>
<dbReference type="Pfam" id="PF01106">
    <property type="entry name" value="NifU"/>
    <property type="match status" value="1"/>
</dbReference>
<evidence type="ECO:0000313" key="3">
    <source>
        <dbReference type="EMBL" id="SMG53229.1"/>
    </source>
</evidence>
<dbReference type="InterPro" id="IPR034904">
    <property type="entry name" value="FSCA_dom_sf"/>
</dbReference>
<keyword evidence="4" id="KW-1185">Reference proteome</keyword>
<protein>
    <submittedName>
        <fullName evidence="3">Fe-S cluster biogenesis protein NfuA, 4Fe-4S-binding domain</fullName>
    </submittedName>
</protein>
<dbReference type="PANTHER" id="PTHR11178:SF1">
    <property type="entry name" value="NFU1 IRON-SULFUR CLUSTER SCAFFOLD HOMOLOG, MITOCHONDRIAL"/>
    <property type="match status" value="1"/>
</dbReference>
<dbReference type="GO" id="GO:0051536">
    <property type="term" value="F:iron-sulfur cluster binding"/>
    <property type="evidence" value="ECO:0007669"/>
    <property type="project" value="InterPro"/>
</dbReference>